<proteinExistence type="predicted"/>
<protein>
    <submittedName>
        <fullName evidence="1">Putative ParB-like nuclease</fullName>
    </submittedName>
</protein>
<accession>F1ZCF2</accession>
<comment type="caution">
    <text evidence="1">The sequence shown here is derived from an EMBL/GenBank/DDBJ whole genome shotgun (WGS) entry which is preliminary data.</text>
</comment>
<dbReference type="InterPro" id="IPR016932">
    <property type="entry name" value="UCP029669"/>
</dbReference>
<dbReference type="STRING" id="983920.Y88_3092"/>
<keyword evidence="2" id="KW-1185">Reference proteome</keyword>
<dbReference type="PIRSF" id="PIRSF029669">
    <property type="entry name" value="UCP029669"/>
    <property type="match status" value="1"/>
</dbReference>
<sequence length="191" mass="21901">MRPTQITVGLREVETKRRQWRDRPRDAAGRFLGGHMIPAVIGPKGQPWIVDHHHLALAMLQEGVEEVMISVLARLDDLPKKRFMAFMDAHNWLHPYDEDGKRREFSDLPRHIRDLVDDPYRSLAGEVRRAGGYAKSPTPYTEFLWADFFRDRIKSGKLENDFGDALSHALPLARSQDARHLPGWAGPDSTD</sequence>
<evidence type="ECO:0000313" key="1">
    <source>
        <dbReference type="EMBL" id="EGD57766.1"/>
    </source>
</evidence>
<dbReference type="eggNOG" id="COG4318">
    <property type="taxonomic scope" value="Bacteria"/>
</dbReference>
<dbReference type="InParanoid" id="F1ZCF2"/>
<dbReference type="InterPro" id="IPR036086">
    <property type="entry name" value="ParB/Sulfiredoxin_sf"/>
</dbReference>
<dbReference type="Gene3D" id="3.90.1530.10">
    <property type="entry name" value="Conserved hypothetical protein from pyrococcus furiosus pfu- 392566-001, ParB domain"/>
    <property type="match status" value="1"/>
</dbReference>
<dbReference type="OrthoDB" id="552416at2"/>
<dbReference type="AlphaFoldDB" id="F1ZCF2"/>
<organism evidence="1 2">
    <name type="scientific">Novosphingobium nitrogenifigens DSM 19370</name>
    <dbReference type="NCBI Taxonomy" id="983920"/>
    <lineage>
        <taxon>Bacteria</taxon>
        <taxon>Pseudomonadati</taxon>
        <taxon>Pseudomonadota</taxon>
        <taxon>Alphaproteobacteria</taxon>
        <taxon>Sphingomonadales</taxon>
        <taxon>Sphingomonadaceae</taxon>
        <taxon>Novosphingobium</taxon>
    </lineage>
</organism>
<evidence type="ECO:0000313" key="2">
    <source>
        <dbReference type="Proteomes" id="UP000004728"/>
    </source>
</evidence>
<reference evidence="1 2" key="1">
    <citation type="journal article" date="2012" name="J. Bacteriol.">
        <title>Draft Genome Sequence of Novosphingobium nitrogenifigens Y88T.</title>
        <authorList>
            <person name="Strabala T.J."/>
            <person name="Macdonald L."/>
            <person name="Liu V."/>
            <person name="Smit A.M."/>
        </authorList>
    </citation>
    <scope>NUCLEOTIDE SEQUENCE [LARGE SCALE GENOMIC DNA]</scope>
    <source>
        <strain evidence="1 2">DSM 19370</strain>
    </source>
</reference>
<dbReference type="Pfam" id="PF08857">
    <property type="entry name" value="ParBc_2"/>
    <property type="match status" value="1"/>
</dbReference>
<dbReference type="HOGENOM" id="CLU_090314_0_0_5"/>
<gene>
    <name evidence="1" type="ORF">Y88_3092</name>
</gene>
<dbReference type="Proteomes" id="UP000004728">
    <property type="component" value="Unassembled WGS sequence"/>
</dbReference>
<dbReference type="EMBL" id="AEWJ01000054">
    <property type="protein sequence ID" value="EGD57766.1"/>
    <property type="molecule type" value="Genomic_DNA"/>
</dbReference>
<dbReference type="SUPFAM" id="SSF110849">
    <property type="entry name" value="ParB/Sulfiredoxin"/>
    <property type="match status" value="1"/>
</dbReference>
<name>F1ZCF2_9SPHN</name>
<dbReference type="InterPro" id="IPR014956">
    <property type="entry name" value="ParBc_2"/>
</dbReference>
<dbReference type="Gene3D" id="1.10.8.10">
    <property type="entry name" value="DNA helicase RuvA subunit, C-terminal domain"/>
    <property type="match status" value="1"/>
</dbReference>
<dbReference type="CDD" id="cd16390">
    <property type="entry name" value="ParB_N_Srx_like"/>
    <property type="match status" value="1"/>
</dbReference>